<dbReference type="InterPro" id="IPR004143">
    <property type="entry name" value="BPL_LPL_catalytic"/>
</dbReference>
<dbReference type="PANTHER" id="PTHR12835">
    <property type="entry name" value="BIOTIN PROTEIN LIGASE"/>
    <property type="match status" value="1"/>
</dbReference>
<dbReference type="EMBL" id="CP128986">
    <property type="protein sequence ID" value="WOC11172.1"/>
    <property type="molecule type" value="Genomic_DNA"/>
</dbReference>
<dbReference type="InterPro" id="IPR003142">
    <property type="entry name" value="BPL_C"/>
</dbReference>
<dbReference type="GO" id="GO:0005737">
    <property type="term" value="C:cytoplasm"/>
    <property type="evidence" value="ECO:0007669"/>
    <property type="project" value="TreeGrafter"/>
</dbReference>
<evidence type="ECO:0000256" key="2">
    <source>
        <dbReference type="ARBA" id="ARBA00023267"/>
    </source>
</evidence>
<dbReference type="GO" id="GO:0004077">
    <property type="term" value="F:biotin--[biotin carboxyl-carrier protein] ligase activity"/>
    <property type="evidence" value="ECO:0007669"/>
    <property type="project" value="UniProtKB-EC"/>
</dbReference>
<dbReference type="Gene3D" id="2.30.30.100">
    <property type="match status" value="1"/>
</dbReference>
<dbReference type="SUPFAM" id="SSF55681">
    <property type="entry name" value="Class II aaRS and biotin synthetases"/>
    <property type="match status" value="1"/>
</dbReference>
<dbReference type="CDD" id="cd16442">
    <property type="entry name" value="BPL"/>
    <property type="match status" value="1"/>
</dbReference>
<keyword evidence="2" id="KW-0092">Biotin</keyword>
<organism evidence="6">
    <name type="scientific">Gordonia sp. MP11Mi</name>
    <dbReference type="NCBI Taxonomy" id="3022769"/>
    <lineage>
        <taxon>Bacteria</taxon>
        <taxon>Bacillati</taxon>
        <taxon>Actinomycetota</taxon>
        <taxon>Actinomycetes</taxon>
        <taxon>Mycobacteriales</taxon>
        <taxon>Gordoniaceae</taxon>
        <taxon>Gordonia</taxon>
    </lineage>
</organism>
<evidence type="ECO:0000256" key="3">
    <source>
        <dbReference type="ARBA" id="ARBA00024227"/>
    </source>
</evidence>
<evidence type="ECO:0000259" key="5">
    <source>
        <dbReference type="Pfam" id="PF03099"/>
    </source>
</evidence>
<dbReference type="Pfam" id="PF03099">
    <property type="entry name" value="BPL_LplA_LipB"/>
    <property type="match status" value="1"/>
</dbReference>
<evidence type="ECO:0000313" key="6">
    <source>
        <dbReference type="EMBL" id="WOC11172.1"/>
    </source>
</evidence>
<dbReference type="InterPro" id="IPR004408">
    <property type="entry name" value="Biotin_CoA_COase_ligase"/>
</dbReference>
<feature type="domain" description="BPL/LPL catalytic" evidence="5">
    <location>
        <begin position="56"/>
        <end position="153"/>
    </location>
</feature>
<feature type="domain" description="Biotin protein ligase C-terminal" evidence="4">
    <location>
        <begin position="227"/>
        <end position="273"/>
    </location>
</feature>
<name>A0AA97GU75_9ACTN</name>
<dbReference type="Pfam" id="PF02237">
    <property type="entry name" value="BPL_C"/>
    <property type="match status" value="1"/>
</dbReference>
<dbReference type="AlphaFoldDB" id="A0AA97GU75"/>
<keyword evidence="1 6" id="KW-0436">Ligase</keyword>
<dbReference type="NCBIfam" id="TIGR00121">
    <property type="entry name" value="birA_ligase"/>
    <property type="match status" value="1"/>
</dbReference>
<dbReference type="PANTHER" id="PTHR12835:SF5">
    <property type="entry name" value="BIOTIN--PROTEIN LIGASE"/>
    <property type="match status" value="1"/>
</dbReference>
<dbReference type="InterPro" id="IPR045864">
    <property type="entry name" value="aa-tRNA-synth_II/BPL/LPL"/>
</dbReference>
<protein>
    <recommendedName>
        <fullName evidence="3">biotin--[biotin carboxyl-carrier protein] ligase</fullName>
        <ecNumber evidence="3">6.3.4.15</ecNumber>
    </recommendedName>
</protein>
<accession>A0AA97GU75</accession>
<reference evidence="6" key="1">
    <citation type="submission" date="2023-06" db="EMBL/GenBank/DDBJ databases">
        <title>Gordonia sp. nov. and Pseudochrobactrum sp. nov., two species isolated from the burying beetle Nicrophorus vespilloides.</title>
        <authorList>
            <person name="Poehlein A."/>
            <person name="Guzman J."/>
            <person name="Daniel R."/>
            <person name="Vilcinskas A."/>
        </authorList>
    </citation>
    <scope>NUCLEOTIDE SEQUENCE</scope>
    <source>
        <strain evidence="6">MP11Mi</strain>
    </source>
</reference>
<dbReference type="EC" id="6.3.4.15" evidence="3"/>
<evidence type="ECO:0000259" key="4">
    <source>
        <dbReference type="Pfam" id="PF02237"/>
    </source>
</evidence>
<proteinExistence type="predicted"/>
<evidence type="ECO:0000256" key="1">
    <source>
        <dbReference type="ARBA" id="ARBA00022598"/>
    </source>
</evidence>
<gene>
    <name evidence="6" type="primary">birA</name>
    <name evidence="6" type="ORF">MP11Mi_02390</name>
</gene>
<dbReference type="Gene3D" id="3.30.930.10">
    <property type="entry name" value="Bira Bifunctional Protein, Domain 2"/>
    <property type="match status" value="1"/>
</dbReference>
<sequence length="277" mass="28493">MAGLECLLMTESALPDAARLRDLLAGTRWHTVEVVAETGSTNADLIARAEDADLVGTVRIAGFQSAGRGRHARVWKTPHGQLAMSAAVLVRPSDAEQVGWLSLLTGLAVRDALSAVAGVEAELKWPNDVLAPSGDAGPGGKLSGILSEFRPLPGGGGIAVIGTGVNVDLDPSSVENANAASVSGLAGRAVDGTEVAAAYLRALSDRLADWPEHIDRLVADYRASSTTLGKRVRLILPGDVEVIGDAVDVDDQGRIVVSGPDGPVVASAGDVTHLRPV</sequence>